<comment type="caution">
    <text evidence="2">The sequence shown here is derived from an EMBL/GenBank/DDBJ whole genome shotgun (WGS) entry which is preliminary data.</text>
</comment>
<protein>
    <submittedName>
        <fullName evidence="2">Uncharacterized protein</fullName>
    </submittedName>
</protein>
<evidence type="ECO:0000313" key="2">
    <source>
        <dbReference type="EMBL" id="NML43966.1"/>
    </source>
</evidence>
<keyword evidence="3" id="KW-1185">Reference proteome</keyword>
<organism evidence="2 3">
    <name type="scientific">Ramlibacter agri</name>
    <dbReference type="NCBI Taxonomy" id="2728837"/>
    <lineage>
        <taxon>Bacteria</taxon>
        <taxon>Pseudomonadati</taxon>
        <taxon>Pseudomonadota</taxon>
        <taxon>Betaproteobacteria</taxon>
        <taxon>Burkholderiales</taxon>
        <taxon>Comamonadaceae</taxon>
        <taxon>Ramlibacter</taxon>
    </lineage>
</organism>
<evidence type="ECO:0000313" key="3">
    <source>
        <dbReference type="Proteomes" id="UP000541185"/>
    </source>
</evidence>
<dbReference type="AlphaFoldDB" id="A0A848GZ38"/>
<name>A0A848GZ38_9BURK</name>
<dbReference type="EMBL" id="JABBFX010000001">
    <property type="protein sequence ID" value="NML43966.1"/>
    <property type="molecule type" value="Genomic_DNA"/>
</dbReference>
<keyword evidence="1" id="KW-1133">Transmembrane helix</keyword>
<evidence type="ECO:0000256" key="1">
    <source>
        <dbReference type="SAM" id="Phobius"/>
    </source>
</evidence>
<feature type="transmembrane region" description="Helical" evidence="1">
    <location>
        <begin position="12"/>
        <end position="33"/>
    </location>
</feature>
<dbReference type="RefSeq" id="WP_169418138.1">
    <property type="nucleotide sequence ID" value="NZ_JABBFX010000001.1"/>
</dbReference>
<sequence length="113" mass="11926">MPKRELHVKAVALSGGAIALSVLLAVGAVFLLLRHWRLPPSGADWPTPPTVSGPALQSAPQLDLVAYRAEKQAWLDGAGWVDPGQGIAHIPIADAMDLLVQRSAAAPKRGARR</sequence>
<dbReference type="Proteomes" id="UP000541185">
    <property type="component" value="Unassembled WGS sequence"/>
</dbReference>
<keyword evidence="1" id="KW-0472">Membrane</keyword>
<accession>A0A848GZ38</accession>
<reference evidence="2 3" key="1">
    <citation type="submission" date="2020-04" db="EMBL/GenBank/DDBJ databases">
        <title>Ramlibacter sp. G-1-2-2 isolated from soil.</title>
        <authorList>
            <person name="Dahal R.H."/>
        </authorList>
    </citation>
    <scope>NUCLEOTIDE SEQUENCE [LARGE SCALE GENOMIC DNA]</scope>
    <source>
        <strain evidence="2 3">G-1-2-2</strain>
    </source>
</reference>
<proteinExistence type="predicted"/>
<gene>
    <name evidence="2" type="ORF">HHL11_09415</name>
</gene>
<keyword evidence="1" id="KW-0812">Transmembrane</keyword>